<gene>
    <name evidence="1" type="ORF">KI387_001005</name>
</gene>
<keyword evidence="2" id="KW-1185">Reference proteome</keyword>
<organism evidence="1 2">
    <name type="scientific">Taxus chinensis</name>
    <name type="common">Chinese yew</name>
    <name type="synonym">Taxus wallichiana var. chinensis</name>
    <dbReference type="NCBI Taxonomy" id="29808"/>
    <lineage>
        <taxon>Eukaryota</taxon>
        <taxon>Viridiplantae</taxon>
        <taxon>Streptophyta</taxon>
        <taxon>Embryophyta</taxon>
        <taxon>Tracheophyta</taxon>
        <taxon>Spermatophyta</taxon>
        <taxon>Pinopsida</taxon>
        <taxon>Pinidae</taxon>
        <taxon>Conifers II</taxon>
        <taxon>Cupressales</taxon>
        <taxon>Taxaceae</taxon>
        <taxon>Taxus</taxon>
    </lineage>
</organism>
<reference evidence="1 2" key="1">
    <citation type="journal article" date="2021" name="Nat. Plants">
        <title>The Taxus genome provides insights into paclitaxel biosynthesis.</title>
        <authorList>
            <person name="Xiong X."/>
            <person name="Gou J."/>
            <person name="Liao Q."/>
            <person name="Li Y."/>
            <person name="Zhou Q."/>
            <person name="Bi G."/>
            <person name="Li C."/>
            <person name="Du R."/>
            <person name="Wang X."/>
            <person name="Sun T."/>
            <person name="Guo L."/>
            <person name="Liang H."/>
            <person name="Lu P."/>
            <person name="Wu Y."/>
            <person name="Zhang Z."/>
            <person name="Ro D.K."/>
            <person name="Shang Y."/>
            <person name="Huang S."/>
            <person name="Yan J."/>
        </authorList>
    </citation>
    <scope>NUCLEOTIDE SEQUENCE [LARGE SCALE GENOMIC DNA]</scope>
    <source>
        <strain evidence="1">Ta-2019</strain>
    </source>
</reference>
<name>A0AA38LPN9_TAXCH</name>
<feature type="non-terminal residue" evidence="1">
    <location>
        <position position="1"/>
    </location>
</feature>
<protein>
    <submittedName>
        <fullName evidence="1">Uncharacterized protein</fullName>
    </submittedName>
</protein>
<dbReference type="AlphaFoldDB" id="A0AA38LPN9"/>
<dbReference type="Proteomes" id="UP000824469">
    <property type="component" value="Unassembled WGS sequence"/>
</dbReference>
<feature type="non-terminal residue" evidence="1">
    <location>
        <position position="89"/>
    </location>
</feature>
<comment type="caution">
    <text evidence="1">The sequence shown here is derived from an EMBL/GenBank/DDBJ whole genome shotgun (WGS) entry which is preliminary data.</text>
</comment>
<dbReference type="EMBL" id="JAHRHJ020000001">
    <property type="protein sequence ID" value="KAH9328897.1"/>
    <property type="molecule type" value="Genomic_DNA"/>
</dbReference>
<evidence type="ECO:0000313" key="1">
    <source>
        <dbReference type="EMBL" id="KAH9328897.1"/>
    </source>
</evidence>
<sequence length="89" mass="9154">GVDLGVHDEDIKVGDIGKGLDVIGEDVEDVDGDVGVTRINANVVVLDIINIDIIGVGIGVDVDEVMGMGEASKIGMGAIDVEMMDMGDD</sequence>
<evidence type="ECO:0000313" key="2">
    <source>
        <dbReference type="Proteomes" id="UP000824469"/>
    </source>
</evidence>
<proteinExistence type="predicted"/>
<accession>A0AA38LPN9</accession>